<keyword evidence="1 4" id="KW-0808">Transferase</keyword>
<dbReference type="Gene3D" id="3.40.630.30">
    <property type="match status" value="1"/>
</dbReference>
<gene>
    <name evidence="4" type="ORF">FYJ33_11755</name>
</gene>
<evidence type="ECO:0000256" key="2">
    <source>
        <dbReference type="ARBA" id="ARBA00023315"/>
    </source>
</evidence>
<dbReference type="RefSeq" id="WP_154531948.1">
    <property type="nucleotide sequence ID" value="NZ_JAQXTV010000245.1"/>
</dbReference>
<name>A0A7X2MZR9_9CLOT</name>
<organism evidence="4 5">
    <name type="scientific">Inconstantimicrobium porci</name>
    <dbReference type="NCBI Taxonomy" id="2652291"/>
    <lineage>
        <taxon>Bacteria</taxon>
        <taxon>Bacillati</taxon>
        <taxon>Bacillota</taxon>
        <taxon>Clostridia</taxon>
        <taxon>Eubacteriales</taxon>
        <taxon>Clostridiaceae</taxon>
        <taxon>Inconstantimicrobium</taxon>
    </lineage>
</organism>
<dbReference type="AlphaFoldDB" id="A0A7X2MZR9"/>
<keyword evidence="2" id="KW-0012">Acyltransferase</keyword>
<protein>
    <submittedName>
        <fullName evidence="4">GNAT family N-acetyltransferase</fullName>
    </submittedName>
</protein>
<dbReference type="EMBL" id="VULX01000021">
    <property type="protein sequence ID" value="MSR92048.1"/>
    <property type="molecule type" value="Genomic_DNA"/>
</dbReference>
<dbReference type="PROSITE" id="PS51186">
    <property type="entry name" value="GNAT"/>
    <property type="match status" value="1"/>
</dbReference>
<dbReference type="InterPro" id="IPR000182">
    <property type="entry name" value="GNAT_dom"/>
</dbReference>
<reference evidence="4 5" key="1">
    <citation type="submission" date="2019-08" db="EMBL/GenBank/DDBJ databases">
        <title>In-depth cultivation of the pig gut microbiome towards novel bacterial diversity and tailored functional studies.</title>
        <authorList>
            <person name="Wylensek D."/>
            <person name="Hitch T.C.A."/>
            <person name="Clavel T."/>
        </authorList>
    </citation>
    <scope>NUCLEOTIDE SEQUENCE [LARGE SCALE GENOMIC DNA]</scope>
    <source>
        <strain evidence="4 5">WCA-383-APC-5B</strain>
    </source>
</reference>
<comment type="caution">
    <text evidence="4">The sequence shown here is derived from an EMBL/GenBank/DDBJ whole genome shotgun (WGS) entry which is preliminary data.</text>
</comment>
<evidence type="ECO:0000256" key="1">
    <source>
        <dbReference type="ARBA" id="ARBA00022679"/>
    </source>
</evidence>
<dbReference type="InterPro" id="IPR016181">
    <property type="entry name" value="Acyl_CoA_acyltransferase"/>
</dbReference>
<proteinExistence type="predicted"/>
<evidence type="ECO:0000313" key="5">
    <source>
        <dbReference type="Proteomes" id="UP000460287"/>
    </source>
</evidence>
<dbReference type="PANTHER" id="PTHR42919:SF8">
    <property type="entry name" value="N-ALPHA-ACETYLTRANSFERASE 50"/>
    <property type="match status" value="1"/>
</dbReference>
<dbReference type="SUPFAM" id="SSF55729">
    <property type="entry name" value="Acyl-CoA N-acyltransferases (Nat)"/>
    <property type="match status" value="1"/>
</dbReference>
<dbReference type="CDD" id="cd04301">
    <property type="entry name" value="NAT_SF"/>
    <property type="match status" value="1"/>
</dbReference>
<sequence length="131" mass="15279">MIDELVQMDVAMYGEACGEDFCRRRAQRMGEEYLSDSSLNMYVCYLDGQPVGSCELYISNSVAKIESFTVQEEFQRRGIGTTILKYLMEEAKKQKADIRYLIADEDDTPKEMYKKLGFQKVEDTYSLFWKL</sequence>
<keyword evidence="5" id="KW-1185">Reference proteome</keyword>
<feature type="domain" description="N-acetyltransferase" evidence="3">
    <location>
        <begin position="1"/>
        <end position="131"/>
    </location>
</feature>
<evidence type="ECO:0000313" key="4">
    <source>
        <dbReference type="EMBL" id="MSR92048.1"/>
    </source>
</evidence>
<dbReference type="PANTHER" id="PTHR42919">
    <property type="entry name" value="N-ALPHA-ACETYLTRANSFERASE"/>
    <property type="match status" value="1"/>
</dbReference>
<accession>A0A7X2MZR9</accession>
<dbReference type="Proteomes" id="UP000460287">
    <property type="component" value="Unassembled WGS sequence"/>
</dbReference>
<evidence type="ECO:0000259" key="3">
    <source>
        <dbReference type="PROSITE" id="PS51186"/>
    </source>
</evidence>
<dbReference type="InterPro" id="IPR051556">
    <property type="entry name" value="N-term/lysine_N-AcTrnsfr"/>
</dbReference>
<dbReference type="GO" id="GO:0016747">
    <property type="term" value="F:acyltransferase activity, transferring groups other than amino-acyl groups"/>
    <property type="evidence" value="ECO:0007669"/>
    <property type="project" value="InterPro"/>
</dbReference>
<dbReference type="Pfam" id="PF13673">
    <property type="entry name" value="Acetyltransf_10"/>
    <property type="match status" value="1"/>
</dbReference>